<evidence type="ECO:0000313" key="2">
    <source>
        <dbReference type="Proteomes" id="UP001139522"/>
    </source>
</evidence>
<organism evidence="1 2">
    <name type="scientific">Marinomonas maritima</name>
    <dbReference type="NCBI Taxonomy" id="2940935"/>
    <lineage>
        <taxon>Bacteria</taxon>
        <taxon>Pseudomonadati</taxon>
        <taxon>Pseudomonadota</taxon>
        <taxon>Gammaproteobacteria</taxon>
        <taxon>Oceanospirillales</taxon>
        <taxon>Oceanospirillaceae</taxon>
        <taxon>Marinomonas</taxon>
    </lineage>
</organism>
<evidence type="ECO:0000313" key="1">
    <source>
        <dbReference type="EMBL" id="MDE8601469.1"/>
    </source>
</evidence>
<proteinExistence type="predicted"/>
<dbReference type="EMBL" id="JAMZEG020000001">
    <property type="protein sequence ID" value="MDE8601469.1"/>
    <property type="molecule type" value="Genomic_DNA"/>
</dbReference>
<dbReference type="RefSeq" id="WP_255893650.1">
    <property type="nucleotide sequence ID" value="NZ_JAMZEG020000001.1"/>
</dbReference>
<protein>
    <submittedName>
        <fullName evidence="1">Uncharacterized protein</fullName>
    </submittedName>
</protein>
<dbReference type="Proteomes" id="UP001139522">
    <property type="component" value="Unassembled WGS sequence"/>
</dbReference>
<reference evidence="1" key="1">
    <citation type="submission" date="2023-01" db="EMBL/GenBank/DDBJ databases">
        <title>Psychroserpens sp. MSW6 and Marinomonas sp. RSW2, isolated from seawater.</title>
        <authorList>
            <person name="Kristyanto S."/>
            <person name="Jung J."/>
            <person name="Kim J.M."/>
            <person name="Jeon C.O."/>
        </authorList>
    </citation>
    <scope>NUCLEOTIDE SEQUENCE</scope>
    <source>
        <strain evidence="1">RSW2</strain>
    </source>
</reference>
<sequence>MDSYVFRTEGGELGYFQKDDDACLFFVGAKYFPIHDQISWGEWEDYQSQVDLDYGVEDPIVKVITHYLRRHGETVSITIKDFSKSTLEAGEYHPRMALDNCDLYDRLTSEGAFTDEVRAYYNIVDMLDDLFKVIEPTQKNLISYGHKIREVLILACTEVEYLLLQFLKDNGYKNKRNYSTRDYIKALGPLRLDLYKIKLKMHPSLNFIAPFCDWNEEQPTKSLTWYDAYNAVKHDRGGNFESASLEAVINAVGAIHILLEAQYGKEIFHKFYLDFKSCFQTKEYPTWKMSDLQVPVIKCDWNSEELVWNEPMEYFKENNL</sequence>
<gene>
    <name evidence="1" type="ORF">M3I01_000820</name>
</gene>
<keyword evidence="2" id="KW-1185">Reference proteome</keyword>
<accession>A0ABT5WAW6</accession>
<name>A0ABT5WAW6_9GAMM</name>
<comment type="caution">
    <text evidence="1">The sequence shown here is derived from an EMBL/GenBank/DDBJ whole genome shotgun (WGS) entry which is preliminary data.</text>
</comment>